<feature type="region of interest" description="Disordered" evidence="1">
    <location>
        <begin position="32"/>
        <end position="68"/>
    </location>
</feature>
<proteinExistence type="predicted"/>
<name>A0ABN9DZN2_9NEOB</name>
<reference evidence="2" key="1">
    <citation type="submission" date="2023-05" db="EMBL/GenBank/DDBJ databases">
        <authorList>
            <person name="Stuckert A."/>
        </authorList>
    </citation>
    <scope>NUCLEOTIDE SEQUENCE</scope>
</reference>
<evidence type="ECO:0000313" key="2">
    <source>
        <dbReference type="EMBL" id="CAI9577798.1"/>
    </source>
</evidence>
<dbReference type="Proteomes" id="UP001162483">
    <property type="component" value="Unassembled WGS sequence"/>
</dbReference>
<keyword evidence="3" id="KW-1185">Reference proteome</keyword>
<gene>
    <name evidence="2" type="ORF">SPARVUS_LOCUS8772535</name>
</gene>
<protein>
    <submittedName>
        <fullName evidence="2">Uncharacterized protein</fullName>
    </submittedName>
</protein>
<dbReference type="EMBL" id="CATNWA010014945">
    <property type="protein sequence ID" value="CAI9577798.1"/>
    <property type="molecule type" value="Genomic_DNA"/>
</dbReference>
<evidence type="ECO:0000256" key="1">
    <source>
        <dbReference type="SAM" id="MobiDB-lite"/>
    </source>
</evidence>
<accession>A0ABN9DZN2</accession>
<organism evidence="2 3">
    <name type="scientific">Staurois parvus</name>
    <dbReference type="NCBI Taxonomy" id="386267"/>
    <lineage>
        <taxon>Eukaryota</taxon>
        <taxon>Metazoa</taxon>
        <taxon>Chordata</taxon>
        <taxon>Craniata</taxon>
        <taxon>Vertebrata</taxon>
        <taxon>Euteleostomi</taxon>
        <taxon>Amphibia</taxon>
        <taxon>Batrachia</taxon>
        <taxon>Anura</taxon>
        <taxon>Neobatrachia</taxon>
        <taxon>Ranoidea</taxon>
        <taxon>Ranidae</taxon>
        <taxon>Staurois</taxon>
    </lineage>
</organism>
<comment type="caution">
    <text evidence="2">The sequence shown here is derived from an EMBL/GenBank/DDBJ whole genome shotgun (WGS) entry which is preliminary data.</text>
</comment>
<evidence type="ECO:0000313" key="3">
    <source>
        <dbReference type="Proteomes" id="UP001162483"/>
    </source>
</evidence>
<sequence>MQAGRRTKHSGQNVKKNYIFLNFQICRRFSRPYVPTSQGPEHRSRMPASAGGDAEDAAGDTSWERRTR</sequence>